<keyword evidence="3" id="KW-0804">Transcription</keyword>
<dbReference type="Gene3D" id="1.10.10.60">
    <property type="entry name" value="Homeodomain-like"/>
    <property type="match status" value="2"/>
</dbReference>
<dbReference type="PANTHER" id="PTHR43280:SF2">
    <property type="entry name" value="HTH-TYPE TRANSCRIPTIONAL REGULATOR EXSA"/>
    <property type="match status" value="1"/>
</dbReference>
<keyword evidence="6" id="KW-1185">Reference proteome</keyword>
<dbReference type="SUPFAM" id="SSF46689">
    <property type="entry name" value="Homeodomain-like"/>
    <property type="match status" value="2"/>
</dbReference>
<dbReference type="SMART" id="SM00342">
    <property type="entry name" value="HTH_ARAC"/>
    <property type="match status" value="1"/>
</dbReference>
<dbReference type="RefSeq" id="WP_317831695.1">
    <property type="nucleotide sequence ID" value="NZ_CP136920.1"/>
</dbReference>
<gene>
    <name evidence="5" type="ORF">RZN69_13860</name>
</gene>
<keyword evidence="2" id="KW-0238">DNA-binding</keyword>
<dbReference type="Pfam" id="PF12833">
    <property type="entry name" value="HTH_18"/>
    <property type="match status" value="1"/>
</dbReference>
<evidence type="ECO:0000256" key="2">
    <source>
        <dbReference type="ARBA" id="ARBA00023125"/>
    </source>
</evidence>
<accession>A0AAQ3L5C4</accession>
<feature type="domain" description="HTH araC/xylS-type" evidence="4">
    <location>
        <begin position="168"/>
        <end position="266"/>
    </location>
</feature>
<dbReference type="PANTHER" id="PTHR43280">
    <property type="entry name" value="ARAC-FAMILY TRANSCRIPTIONAL REGULATOR"/>
    <property type="match status" value="1"/>
</dbReference>
<protein>
    <submittedName>
        <fullName evidence="5">AraC family transcriptional regulator</fullName>
    </submittedName>
</protein>
<name>A0AAQ3L5C4_9BACT</name>
<dbReference type="PROSITE" id="PS01124">
    <property type="entry name" value="HTH_ARAC_FAMILY_2"/>
    <property type="match status" value="1"/>
</dbReference>
<keyword evidence="1" id="KW-0805">Transcription regulation</keyword>
<dbReference type="InterPro" id="IPR037923">
    <property type="entry name" value="HTH-like"/>
</dbReference>
<evidence type="ECO:0000256" key="1">
    <source>
        <dbReference type="ARBA" id="ARBA00023015"/>
    </source>
</evidence>
<dbReference type="InterPro" id="IPR020449">
    <property type="entry name" value="Tscrpt_reg_AraC-type_HTH"/>
</dbReference>
<reference evidence="5 6" key="1">
    <citation type="submission" date="2023-10" db="EMBL/GenBank/DDBJ databases">
        <title>Rubellicoccus peritrichatus gen. nov., sp. nov., isolated from an algae of coral reef tank.</title>
        <authorList>
            <person name="Luo J."/>
        </authorList>
    </citation>
    <scope>NUCLEOTIDE SEQUENCE [LARGE SCALE GENOMIC DNA]</scope>
    <source>
        <strain evidence="5 6">CR14</strain>
    </source>
</reference>
<dbReference type="InterPro" id="IPR018060">
    <property type="entry name" value="HTH_AraC"/>
</dbReference>
<dbReference type="PRINTS" id="PR00032">
    <property type="entry name" value="HTHARAC"/>
</dbReference>
<evidence type="ECO:0000313" key="5">
    <source>
        <dbReference type="EMBL" id="WOO39704.1"/>
    </source>
</evidence>
<evidence type="ECO:0000313" key="6">
    <source>
        <dbReference type="Proteomes" id="UP001304300"/>
    </source>
</evidence>
<dbReference type="InterPro" id="IPR009057">
    <property type="entry name" value="Homeodomain-like_sf"/>
</dbReference>
<evidence type="ECO:0000259" key="4">
    <source>
        <dbReference type="PROSITE" id="PS01124"/>
    </source>
</evidence>
<dbReference type="Proteomes" id="UP001304300">
    <property type="component" value="Chromosome"/>
</dbReference>
<dbReference type="EMBL" id="CP136920">
    <property type="protein sequence ID" value="WOO39704.1"/>
    <property type="molecule type" value="Genomic_DNA"/>
</dbReference>
<sequence>MDEDISLPFDRVRLLNAPRVHQHPANWRWNAVFTGYYNLWIALGGDGVMKLDEKVHTFKAGTVFIIRPGQQVNATLTNPTKEASNYSAHFVPVNKDDTDFFPQDLPSGRISISGPGLFRELINASVEFSIHNDALAGRQVEGLVWQLLALVKRAAVTPPLTQIDRLISAQIEFLREHPEEDCSVEYLASEVGLSRSHYTRRFSGLAGLSPNAFHIQQRLRQAAGLLRDSSMTVTEIAEALGYRDVYFFSRQFKKHEGMSPLDYRQAPNL</sequence>
<evidence type="ECO:0000256" key="3">
    <source>
        <dbReference type="ARBA" id="ARBA00023163"/>
    </source>
</evidence>
<organism evidence="5 6">
    <name type="scientific">Rubellicoccus peritrichatus</name>
    <dbReference type="NCBI Taxonomy" id="3080537"/>
    <lineage>
        <taxon>Bacteria</taxon>
        <taxon>Pseudomonadati</taxon>
        <taxon>Verrucomicrobiota</taxon>
        <taxon>Opitutia</taxon>
        <taxon>Puniceicoccales</taxon>
        <taxon>Cerasicoccaceae</taxon>
        <taxon>Rubellicoccus</taxon>
    </lineage>
</organism>
<proteinExistence type="predicted"/>
<dbReference type="SUPFAM" id="SSF51215">
    <property type="entry name" value="Regulatory protein AraC"/>
    <property type="match status" value="1"/>
</dbReference>
<dbReference type="KEGG" id="puo:RZN69_13860"/>
<dbReference type="InterPro" id="IPR018062">
    <property type="entry name" value="HTH_AraC-typ_CS"/>
</dbReference>
<dbReference type="GO" id="GO:0003700">
    <property type="term" value="F:DNA-binding transcription factor activity"/>
    <property type="evidence" value="ECO:0007669"/>
    <property type="project" value="InterPro"/>
</dbReference>
<dbReference type="AlphaFoldDB" id="A0AAQ3L5C4"/>
<dbReference type="GO" id="GO:0043565">
    <property type="term" value="F:sequence-specific DNA binding"/>
    <property type="evidence" value="ECO:0007669"/>
    <property type="project" value="InterPro"/>
</dbReference>
<dbReference type="PROSITE" id="PS00041">
    <property type="entry name" value="HTH_ARAC_FAMILY_1"/>
    <property type="match status" value="1"/>
</dbReference>